<dbReference type="InterPro" id="IPR016155">
    <property type="entry name" value="Mopterin_synth/thiamin_S_b"/>
</dbReference>
<dbReference type="NCBIfam" id="TIGR01683">
    <property type="entry name" value="thiS"/>
    <property type="match status" value="1"/>
</dbReference>
<dbReference type="PANTHER" id="PTHR34472:SF1">
    <property type="entry name" value="SULFUR CARRIER PROTEIN THIS"/>
    <property type="match status" value="1"/>
</dbReference>
<dbReference type="InterPro" id="IPR003749">
    <property type="entry name" value="ThiS/MoaD-like"/>
</dbReference>
<comment type="caution">
    <text evidence="1">The sequence shown here is derived from an EMBL/GenBank/DDBJ whole genome shotgun (WGS) entry which is preliminary data.</text>
</comment>
<dbReference type="RefSeq" id="WP_377508249.1">
    <property type="nucleotide sequence ID" value="NZ_JBHULU010000017.1"/>
</dbReference>
<accession>A0ABW5INC6</accession>
<evidence type="ECO:0000313" key="2">
    <source>
        <dbReference type="Proteomes" id="UP001597544"/>
    </source>
</evidence>
<dbReference type="InterPro" id="IPR010035">
    <property type="entry name" value="Thi_S"/>
</dbReference>
<dbReference type="SUPFAM" id="SSF54285">
    <property type="entry name" value="MoaD/ThiS"/>
    <property type="match status" value="1"/>
</dbReference>
<proteinExistence type="predicted"/>
<sequence length="67" mass="7356">MEIAVNQQVQTVADNCTIQQLLQTLLPQHQNGFAVAVNNAIVPKLNWDDHLLHPNDSVTIIRATQGG</sequence>
<name>A0ABW5INC6_9BACT</name>
<dbReference type="Proteomes" id="UP001597544">
    <property type="component" value="Unassembled WGS sequence"/>
</dbReference>
<keyword evidence="2" id="KW-1185">Reference proteome</keyword>
<dbReference type="EMBL" id="JBHULU010000017">
    <property type="protein sequence ID" value="MFD2514823.1"/>
    <property type="molecule type" value="Genomic_DNA"/>
</dbReference>
<reference evidence="2" key="1">
    <citation type="journal article" date="2019" name="Int. J. Syst. Evol. Microbiol.">
        <title>The Global Catalogue of Microorganisms (GCM) 10K type strain sequencing project: providing services to taxonomists for standard genome sequencing and annotation.</title>
        <authorList>
            <consortium name="The Broad Institute Genomics Platform"/>
            <consortium name="The Broad Institute Genome Sequencing Center for Infectious Disease"/>
            <person name="Wu L."/>
            <person name="Ma J."/>
        </authorList>
    </citation>
    <scope>NUCLEOTIDE SEQUENCE [LARGE SCALE GENOMIC DNA]</scope>
    <source>
        <strain evidence="2">KCTC 42498</strain>
    </source>
</reference>
<dbReference type="Pfam" id="PF02597">
    <property type="entry name" value="ThiS"/>
    <property type="match status" value="1"/>
</dbReference>
<evidence type="ECO:0000313" key="1">
    <source>
        <dbReference type="EMBL" id="MFD2514823.1"/>
    </source>
</evidence>
<organism evidence="1 2">
    <name type="scientific">Pontibacter locisalis</name>
    <dbReference type="NCBI Taxonomy" id="1719035"/>
    <lineage>
        <taxon>Bacteria</taxon>
        <taxon>Pseudomonadati</taxon>
        <taxon>Bacteroidota</taxon>
        <taxon>Cytophagia</taxon>
        <taxon>Cytophagales</taxon>
        <taxon>Hymenobacteraceae</taxon>
        <taxon>Pontibacter</taxon>
    </lineage>
</organism>
<gene>
    <name evidence="1" type="primary">thiS</name>
    <name evidence="1" type="ORF">ACFSRY_13185</name>
</gene>
<dbReference type="InterPro" id="IPR012675">
    <property type="entry name" value="Beta-grasp_dom_sf"/>
</dbReference>
<dbReference type="Gene3D" id="3.10.20.30">
    <property type="match status" value="1"/>
</dbReference>
<protein>
    <submittedName>
        <fullName evidence="1">Sulfur carrier protein ThiS</fullName>
    </submittedName>
</protein>
<dbReference type="PANTHER" id="PTHR34472">
    <property type="entry name" value="SULFUR CARRIER PROTEIN THIS"/>
    <property type="match status" value="1"/>
</dbReference>